<evidence type="ECO:0008006" key="9">
    <source>
        <dbReference type="Google" id="ProtNLM"/>
    </source>
</evidence>
<feature type="domain" description="RRM" evidence="5">
    <location>
        <begin position="121"/>
        <end position="199"/>
    </location>
</feature>
<dbReference type="SUPFAM" id="SSF54928">
    <property type="entry name" value="RNA-binding domain, RBD"/>
    <property type="match status" value="1"/>
</dbReference>
<feature type="non-terminal residue" evidence="7">
    <location>
        <position position="262"/>
    </location>
</feature>
<feature type="compositionally biased region" description="Low complexity" evidence="4">
    <location>
        <begin position="1"/>
        <end position="15"/>
    </location>
</feature>
<evidence type="ECO:0000259" key="6">
    <source>
        <dbReference type="PROSITE" id="PS51644"/>
    </source>
</evidence>
<evidence type="ECO:0000256" key="3">
    <source>
        <dbReference type="PROSITE-ProRule" id="PRU00176"/>
    </source>
</evidence>
<evidence type="ECO:0000313" key="8">
    <source>
        <dbReference type="Proteomes" id="UP001189429"/>
    </source>
</evidence>
<feature type="non-terminal residue" evidence="7">
    <location>
        <position position="1"/>
    </location>
</feature>
<dbReference type="PANTHER" id="PTHR23236:SF119">
    <property type="entry name" value="NUCLEAR RNA-BINDING PROTEIN SART-3"/>
    <property type="match status" value="1"/>
</dbReference>
<accession>A0ABN9RST6</accession>
<dbReference type="InterPro" id="IPR035979">
    <property type="entry name" value="RBD_domain_sf"/>
</dbReference>
<feature type="compositionally biased region" description="Low complexity" evidence="4">
    <location>
        <begin position="42"/>
        <end position="80"/>
    </location>
</feature>
<feature type="domain" description="HTH OST-type" evidence="6">
    <location>
        <begin position="207"/>
        <end position="262"/>
    </location>
</feature>
<dbReference type="Gene3D" id="3.30.70.330">
    <property type="match status" value="1"/>
</dbReference>
<keyword evidence="8" id="KW-1185">Reference proteome</keyword>
<dbReference type="Gene3D" id="3.30.420.610">
    <property type="entry name" value="LOTUS domain-like"/>
    <property type="match status" value="1"/>
</dbReference>
<feature type="region of interest" description="Disordered" evidence="4">
    <location>
        <begin position="1"/>
        <end position="94"/>
    </location>
</feature>
<dbReference type="EMBL" id="CAUYUJ010007922">
    <property type="protein sequence ID" value="CAK0822361.1"/>
    <property type="molecule type" value="Genomic_DNA"/>
</dbReference>
<dbReference type="InterPro" id="IPR041966">
    <property type="entry name" value="LOTUS-like"/>
</dbReference>
<protein>
    <recommendedName>
        <fullName evidence="9">RRM domain-containing protein</fullName>
    </recommendedName>
</protein>
<organism evidence="7 8">
    <name type="scientific">Prorocentrum cordatum</name>
    <dbReference type="NCBI Taxonomy" id="2364126"/>
    <lineage>
        <taxon>Eukaryota</taxon>
        <taxon>Sar</taxon>
        <taxon>Alveolata</taxon>
        <taxon>Dinophyceae</taxon>
        <taxon>Prorocentrales</taxon>
        <taxon>Prorocentraceae</taxon>
        <taxon>Prorocentrum</taxon>
    </lineage>
</organism>
<keyword evidence="2 3" id="KW-0694">RNA-binding</keyword>
<dbReference type="Pfam" id="PF00076">
    <property type="entry name" value="RRM_1"/>
    <property type="match status" value="1"/>
</dbReference>
<gene>
    <name evidence="7" type="ORF">PCOR1329_LOCUS23413</name>
</gene>
<proteinExistence type="predicted"/>
<dbReference type="PANTHER" id="PTHR23236">
    <property type="entry name" value="EUKARYOTIC TRANSLATION INITIATION FACTOR 4B/4H"/>
    <property type="match status" value="1"/>
</dbReference>
<evidence type="ECO:0000256" key="4">
    <source>
        <dbReference type="SAM" id="MobiDB-lite"/>
    </source>
</evidence>
<feature type="compositionally biased region" description="Basic residues" evidence="4">
    <location>
        <begin position="18"/>
        <end position="30"/>
    </location>
</feature>
<dbReference type="PROSITE" id="PS51644">
    <property type="entry name" value="HTH_OST"/>
    <property type="match status" value="1"/>
</dbReference>
<evidence type="ECO:0000256" key="2">
    <source>
        <dbReference type="ARBA" id="ARBA00022884"/>
    </source>
</evidence>
<dbReference type="SMART" id="SM00360">
    <property type="entry name" value="RRM"/>
    <property type="match status" value="1"/>
</dbReference>
<evidence type="ECO:0000313" key="7">
    <source>
        <dbReference type="EMBL" id="CAK0822361.1"/>
    </source>
</evidence>
<reference evidence="7" key="1">
    <citation type="submission" date="2023-10" db="EMBL/GenBank/DDBJ databases">
        <authorList>
            <person name="Chen Y."/>
            <person name="Shah S."/>
            <person name="Dougan E. K."/>
            <person name="Thang M."/>
            <person name="Chan C."/>
        </authorList>
    </citation>
    <scope>NUCLEOTIDE SEQUENCE [LARGE SCALE GENOMIC DNA]</scope>
</reference>
<evidence type="ECO:0000256" key="1">
    <source>
        <dbReference type="ARBA" id="ARBA00022737"/>
    </source>
</evidence>
<evidence type="ECO:0000259" key="5">
    <source>
        <dbReference type="PROSITE" id="PS50102"/>
    </source>
</evidence>
<name>A0ABN9RST6_9DINO</name>
<keyword evidence="1" id="KW-0677">Repeat</keyword>
<dbReference type="InterPro" id="IPR025605">
    <property type="entry name" value="OST-HTH/LOTUS_dom"/>
</dbReference>
<sequence>GGPGRALAAGRPQGRCSRLGRPRRGRRGGGRRGGDRRGGGSSPSSAQPQAAASAVAAASEAATGVVATGGAASGSRAAAAPDRRPASYDDVEEDPRTVAAVARVSREVIRRAKVAEALNKRTVFVTNLPFKATEQEIRDCLGKAGDVKEVRLSRDKTTARPLGYGHVQFEAATTVTAAVEQCDKVELRGRVMRVAKAEPGVKVEFELPEELREEIKTLMRRKYEGMNLSALKDAWRKEHAGEKLDTAKFGFKNFSSAVKTIE</sequence>
<dbReference type="PROSITE" id="PS50102">
    <property type="entry name" value="RRM"/>
    <property type="match status" value="1"/>
</dbReference>
<dbReference type="InterPro" id="IPR012677">
    <property type="entry name" value="Nucleotide-bd_a/b_plait_sf"/>
</dbReference>
<dbReference type="Proteomes" id="UP001189429">
    <property type="component" value="Unassembled WGS sequence"/>
</dbReference>
<dbReference type="InterPro" id="IPR000504">
    <property type="entry name" value="RRM_dom"/>
</dbReference>
<comment type="caution">
    <text evidence="7">The sequence shown here is derived from an EMBL/GenBank/DDBJ whole genome shotgun (WGS) entry which is preliminary data.</text>
</comment>